<dbReference type="EMBL" id="SOZD01000003">
    <property type="protein sequence ID" value="TFF23111.1"/>
    <property type="molecule type" value="Genomic_DNA"/>
</dbReference>
<reference evidence="3 4" key="1">
    <citation type="submission" date="2019-03" db="EMBL/GenBank/DDBJ databases">
        <title>Jiella endophytica sp. nov., a novel endophytic bacterium isolated from root of Ficus microcarpa Linn. f.</title>
        <authorList>
            <person name="Tuo L."/>
        </authorList>
    </citation>
    <scope>NUCLEOTIDE SEQUENCE [LARGE SCALE GENOMIC DNA]</scope>
    <source>
        <strain evidence="3 4">CBS5Q-3</strain>
    </source>
</reference>
<keyword evidence="4" id="KW-1185">Reference proteome</keyword>
<dbReference type="SUPFAM" id="SSF53850">
    <property type="entry name" value="Periplasmic binding protein-like II"/>
    <property type="match status" value="1"/>
</dbReference>
<evidence type="ECO:0000256" key="2">
    <source>
        <dbReference type="SAM" id="SignalP"/>
    </source>
</evidence>
<keyword evidence="2" id="KW-0732">Signal</keyword>
<accession>A0A4Y8RKX6</accession>
<feature type="chain" id="PRO_5021432417" evidence="2">
    <location>
        <begin position="44"/>
        <end position="365"/>
    </location>
</feature>
<dbReference type="CDD" id="cd07012">
    <property type="entry name" value="PBP2_Bug_TTT"/>
    <property type="match status" value="1"/>
</dbReference>
<dbReference type="OrthoDB" id="7250490at2"/>
<dbReference type="Pfam" id="PF03401">
    <property type="entry name" value="TctC"/>
    <property type="match status" value="1"/>
</dbReference>
<dbReference type="Gene3D" id="3.40.190.10">
    <property type="entry name" value="Periplasmic binding protein-like II"/>
    <property type="match status" value="1"/>
</dbReference>
<evidence type="ECO:0000256" key="1">
    <source>
        <dbReference type="ARBA" id="ARBA00006987"/>
    </source>
</evidence>
<dbReference type="InterPro" id="IPR005064">
    <property type="entry name" value="BUG"/>
</dbReference>
<name>A0A4Y8RKX6_9HYPH</name>
<evidence type="ECO:0000313" key="4">
    <source>
        <dbReference type="Proteomes" id="UP000298179"/>
    </source>
</evidence>
<dbReference type="PANTHER" id="PTHR42928:SF5">
    <property type="entry name" value="BLR1237 PROTEIN"/>
    <property type="match status" value="1"/>
</dbReference>
<dbReference type="Proteomes" id="UP000298179">
    <property type="component" value="Unassembled WGS sequence"/>
</dbReference>
<dbReference type="PANTHER" id="PTHR42928">
    <property type="entry name" value="TRICARBOXYLATE-BINDING PROTEIN"/>
    <property type="match status" value="1"/>
</dbReference>
<dbReference type="PIRSF" id="PIRSF017082">
    <property type="entry name" value="YflP"/>
    <property type="match status" value="1"/>
</dbReference>
<proteinExistence type="inferred from homology"/>
<feature type="signal peptide" evidence="2">
    <location>
        <begin position="1"/>
        <end position="43"/>
    </location>
</feature>
<protein>
    <submittedName>
        <fullName evidence="3">Tripartite tricarboxylate transporter substrate binding protein</fullName>
    </submittedName>
</protein>
<dbReference type="InterPro" id="IPR042100">
    <property type="entry name" value="Bug_dom1"/>
</dbReference>
<comment type="caution">
    <text evidence="3">The sequence shown here is derived from an EMBL/GenBank/DDBJ whole genome shotgun (WGS) entry which is preliminary data.</text>
</comment>
<comment type="similarity">
    <text evidence="1">Belongs to the UPF0065 (bug) family.</text>
</comment>
<dbReference type="Gene3D" id="3.40.190.150">
    <property type="entry name" value="Bordetella uptake gene, domain 1"/>
    <property type="match status" value="1"/>
</dbReference>
<gene>
    <name evidence="3" type="ORF">E3C22_11775</name>
</gene>
<sequence length="365" mass="38298">MILFSRYRGCSLRLHEMGGTFMKTISALIAASLLVGASLTASAQENPAADFYKGETISLIVGTGPGGGFDQYARLLAPELSDATGATVVVENRPGGGGITAINQVASADADGLSVMLINGVPAALGQITGAPAVRFKLQDLPFLGRVAAEPWVLLVSKQSGYTSLKDLVEASKGGKTLSFSGLGRVDGPTDTAAVVCEALQLNCKLVVGFKGSSEASLAAIRGDVTGFAVTDRSARDYSQDGSLVPIAVVGHNRSKLLPDVPTIFEAVDVPEDAAFWIDFRAKVVDVGRALITTPGTPDDRVAFLREAFAKILSDPELVKTATDRGLPIDYASGKDVQDTVTEIFGDLPEDKISTIRDVLLSKYF</sequence>
<evidence type="ECO:0000313" key="3">
    <source>
        <dbReference type="EMBL" id="TFF23111.1"/>
    </source>
</evidence>
<dbReference type="AlphaFoldDB" id="A0A4Y8RKX6"/>
<organism evidence="3 4">
    <name type="scientific">Jiella endophytica</name>
    <dbReference type="NCBI Taxonomy" id="2558362"/>
    <lineage>
        <taxon>Bacteria</taxon>
        <taxon>Pseudomonadati</taxon>
        <taxon>Pseudomonadota</taxon>
        <taxon>Alphaproteobacteria</taxon>
        <taxon>Hyphomicrobiales</taxon>
        <taxon>Aurantimonadaceae</taxon>
        <taxon>Jiella</taxon>
    </lineage>
</organism>